<reference evidence="2" key="3">
    <citation type="submission" date="2015-04" db="UniProtKB">
        <authorList>
            <consortium name="EnsemblPlants"/>
        </authorList>
    </citation>
    <scope>IDENTIFICATION</scope>
</reference>
<dbReference type="EnsemblPlants" id="LPERR05G17650.1">
    <property type="protein sequence ID" value="LPERR05G17650.1"/>
    <property type="gene ID" value="LPERR05G17650"/>
</dbReference>
<accession>A0A0D9WI97</accession>
<dbReference type="Gramene" id="LPERR05G17650.1">
    <property type="protein sequence ID" value="LPERR05G17650.1"/>
    <property type="gene ID" value="LPERR05G17650"/>
</dbReference>
<dbReference type="Gene3D" id="3.40.50.2000">
    <property type="entry name" value="Glycogen Phosphorylase B"/>
    <property type="match status" value="2"/>
</dbReference>
<evidence type="ECO:0000256" key="1">
    <source>
        <dbReference type="ARBA" id="ARBA00009995"/>
    </source>
</evidence>
<evidence type="ECO:0008006" key="4">
    <source>
        <dbReference type="Google" id="ProtNLM"/>
    </source>
</evidence>
<name>A0A0D9WI97_9ORYZ</name>
<keyword evidence="3" id="KW-1185">Reference proteome</keyword>
<evidence type="ECO:0000313" key="3">
    <source>
        <dbReference type="Proteomes" id="UP000032180"/>
    </source>
</evidence>
<dbReference type="SUPFAM" id="SSF53756">
    <property type="entry name" value="UDP-Glycosyltransferase/glycogen phosphorylase"/>
    <property type="match status" value="1"/>
</dbReference>
<dbReference type="STRING" id="77586.A0A0D9WI97"/>
<dbReference type="eggNOG" id="KOG1192">
    <property type="taxonomic scope" value="Eukaryota"/>
</dbReference>
<dbReference type="PANTHER" id="PTHR48047:SF19">
    <property type="entry name" value="GLYCOSYLTRANSFERASE"/>
    <property type="match status" value="1"/>
</dbReference>
<protein>
    <recommendedName>
        <fullName evidence="4">UDP-glycosyltransferases domain-containing protein</fullName>
    </recommendedName>
</protein>
<sequence length="314" mass="34026">MERSKKLRVLLIPFFATSHINPYTDLAAARPDVVEPTIAVTPANVSVVRSALTRHGGSAASSTVCIATYPFPDVVGLPMGVENLSPADADGWRIVAAAFNEALTRPAQEALIREYSPDALITDAHFHWNAYIAEELALPCISFSAIGLFSGLAMRLLAAGGANGSDSEEVAIVGFPGPELRIPRSELPDFLTGRKNLNEVDLHKVVQSQKRCRGVAMNTFLGLEQPYYEKFLRDGFAKRAYLVGPLFLPHPPVEAIAGEASCISWLDSKPSRSVVYICFGSFAPVSEEQLRELALGPEASGKPFLWAVRTEDSK</sequence>
<dbReference type="PANTHER" id="PTHR48047">
    <property type="entry name" value="GLYCOSYLTRANSFERASE"/>
    <property type="match status" value="1"/>
</dbReference>
<organism evidence="2 3">
    <name type="scientific">Leersia perrieri</name>
    <dbReference type="NCBI Taxonomy" id="77586"/>
    <lineage>
        <taxon>Eukaryota</taxon>
        <taxon>Viridiplantae</taxon>
        <taxon>Streptophyta</taxon>
        <taxon>Embryophyta</taxon>
        <taxon>Tracheophyta</taxon>
        <taxon>Spermatophyta</taxon>
        <taxon>Magnoliopsida</taxon>
        <taxon>Liliopsida</taxon>
        <taxon>Poales</taxon>
        <taxon>Poaceae</taxon>
        <taxon>BOP clade</taxon>
        <taxon>Oryzoideae</taxon>
        <taxon>Oryzeae</taxon>
        <taxon>Oryzinae</taxon>
        <taxon>Leersia</taxon>
    </lineage>
</organism>
<dbReference type="GO" id="GO:0035251">
    <property type="term" value="F:UDP-glucosyltransferase activity"/>
    <property type="evidence" value="ECO:0007669"/>
    <property type="project" value="TreeGrafter"/>
</dbReference>
<dbReference type="Proteomes" id="UP000032180">
    <property type="component" value="Chromosome 5"/>
</dbReference>
<dbReference type="AlphaFoldDB" id="A0A0D9WI97"/>
<reference evidence="3" key="2">
    <citation type="submission" date="2013-12" db="EMBL/GenBank/DDBJ databases">
        <authorList>
            <person name="Yu Y."/>
            <person name="Lee S."/>
            <person name="de Baynast K."/>
            <person name="Wissotski M."/>
            <person name="Liu L."/>
            <person name="Talag J."/>
            <person name="Goicoechea J."/>
            <person name="Angelova A."/>
            <person name="Jetty R."/>
            <person name="Kudrna D."/>
            <person name="Golser W."/>
            <person name="Rivera L."/>
            <person name="Zhang J."/>
            <person name="Wing R."/>
        </authorList>
    </citation>
    <scope>NUCLEOTIDE SEQUENCE</scope>
</reference>
<comment type="similarity">
    <text evidence="1">Belongs to the UDP-glycosyltransferase family.</text>
</comment>
<proteinExistence type="inferred from homology"/>
<reference evidence="2 3" key="1">
    <citation type="submission" date="2012-08" db="EMBL/GenBank/DDBJ databases">
        <title>Oryza genome evolution.</title>
        <authorList>
            <person name="Wing R.A."/>
        </authorList>
    </citation>
    <scope>NUCLEOTIDE SEQUENCE</scope>
</reference>
<dbReference type="HOGENOM" id="CLU_001724_4_1_1"/>
<evidence type="ECO:0000313" key="2">
    <source>
        <dbReference type="EnsemblPlants" id="LPERR05G17650.1"/>
    </source>
</evidence>